<comment type="similarity">
    <text evidence="1">Belongs to the UDP-glycosyltransferase family.</text>
</comment>
<organism evidence="2 3">
    <name type="scientific">Acorus calamus</name>
    <name type="common">Sweet flag</name>
    <dbReference type="NCBI Taxonomy" id="4465"/>
    <lineage>
        <taxon>Eukaryota</taxon>
        <taxon>Viridiplantae</taxon>
        <taxon>Streptophyta</taxon>
        <taxon>Embryophyta</taxon>
        <taxon>Tracheophyta</taxon>
        <taxon>Spermatophyta</taxon>
        <taxon>Magnoliopsida</taxon>
        <taxon>Liliopsida</taxon>
        <taxon>Acoraceae</taxon>
        <taxon>Acorus</taxon>
    </lineage>
</organism>
<dbReference type="Proteomes" id="UP001180020">
    <property type="component" value="Unassembled WGS sequence"/>
</dbReference>
<dbReference type="PANTHER" id="PTHR11926">
    <property type="entry name" value="GLUCOSYL/GLUCURONOSYL TRANSFERASES"/>
    <property type="match status" value="1"/>
</dbReference>
<accession>A0AAV9EZA0</accession>
<dbReference type="Gene3D" id="3.40.50.2000">
    <property type="entry name" value="Glycogen Phosphorylase B"/>
    <property type="match status" value="1"/>
</dbReference>
<dbReference type="AlphaFoldDB" id="A0AAV9EZA0"/>
<evidence type="ECO:0000313" key="3">
    <source>
        <dbReference type="Proteomes" id="UP001180020"/>
    </source>
</evidence>
<gene>
    <name evidence="2" type="primary">UGT74B1</name>
    <name evidence="2" type="ORF">QJS10_CPB04g01459</name>
</gene>
<keyword evidence="3" id="KW-1185">Reference proteome</keyword>
<name>A0AAV9EZA0_ACOCL</name>
<sequence length="81" mass="9416">MRRWWRMFWGSGLRGRVNGEGVLEAEELIRCLDVVMGEEGEGMKRRAEEWREKALEAVREGGSSHRNLGRFVEEVLGHESE</sequence>
<evidence type="ECO:0000313" key="2">
    <source>
        <dbReference type="EMBL" id="KAK1318269.1"/>
    </source>
</evidence>
<reference evidence="2" key="1">
    <citation type="journal article" date="2023" name="Nat. Commun.">
        <title>Diploid and tetraploid genomes of Acorus and the evolution of monocots.</title>
        <authorList>
            <person name="Ma L."/>
            <person name="Liu K.W."/>
            <person name="Li Z."/>
            <person name="Hsiao Y.Y."/>
            <person name="Qi Y."/>
            <person name="Fu T."/>
            <person name="Tang G.D."/>
            <person name="Zhang D."/>
            <person name="Sun W.H."/>
            <person name="Liu D.K."/>
            <person name="Li Y."/>
            <person name="Chen G.Z."/>
            <person name="Liu X.D."/>
            <person name="Liao X.Y."/>
            <person name="Jiang Y.T."/>
            <person name="Yu X."/>
            <person name="Hao Y."/>
            <person name="Huang J."/>
            <person name="Zhao X.W."/>
            <person name="Ke S."/>
            <person name="Chen Y.Y."/>
            <person name="Wu W.L."/>
            <person name="Hsu J.L."/>
            <person name="Lin Y.F."/>
            <person name="Huang M.D."/>
            <person name="Li C.Y."/>
            <person name="Huang L."/>
            <person name="Wang Z.W."/>
            <person name="Zhao X."/>
            <person name="Zhong W.Y."/>
            <person name="Peng D.H."/>
            <person name="Ahmad S."/>
            <person name="Lan S."/>
            <person name="Zhang J.S."/>
            <person name="Tsai W.C."/>
            <person name="Van de Peer Y."/>
            <person name="Liu Z.J."/>
        </authorList>
    </citation>
    <scope>NUCLEOTIDE SEQUENCE</scope>
    <source>
        <strain evidence="2">CP</strain>
    </source>
</reference>
<dbReference type="EMBL" id="JAUJYO010000004">
    <property type="protein sequence ID" value="KAK1318269.1"/>
    <property type="molecule type" value="Genomic_DNA"/>
</dbReference>
<dbReference type="SUPFAM" id="SSF53756">
    <property type="entry name" value="UDP-Glycosyltransferase/glycogen phosphorylase"/>
    <property type="match status" value="1"/>
</dbReference>
<dbReference type="GO" id="GO:0080043">
    <property type="term" value="F:quercetin 3-O-glucosyltransferase activity"/>
    <property type="evidence" value="ECO:0007669"/>
    <property type="project" value="TreeGrafter"/>
</dbReference>
<dbReference type="GO" id="GO:0080044">
    <property type="term" value="F:quercetin 7-O-glucosyltransferase activity"/>
    <property type="evidence" value="ECO:0007669"/>
    <property type="project" value="TreeGrafter"/>
</dbReference>
<evidence type="ECO:0000256" key="1">
    <source>
        <dbReference type="ARBA" id="ARBA00009995"/>
    </source>
</evidence>
<protein>
    <submittedName>
        <fullName evidence="2">UDP-glycosyltransferase 74B1</fullName>
    </submittedName>
</protein>
<proteinExistence type="inferred from homology"/>
<comment type="caution">
    <text evidence="2">The sequence shown here is derived from an EMBL/GenBank/DDBJ whole genome shotgun (WGS) entry which is preliminary data.</text>
</comment>
<dbReference type="PANTHER" id="PTHR11926:SF1534">
    <property type="entry name" value="GLYCOSYLTRANSFERASE"/>
    <property type="match status" value="1"/>
</dbReference>
<reference evidence="2" key="2">
    <citation type="submission" date="2023-06" db="EMBL/GenBank/DDBJ databases">
        <authorList>
            <person name="Ma L."/>
            <person name="Liu K.-W."/>
            <person name="Li Z."/>
            <person name="Hsiao Y.-Y."/>
            <person name="Qi Y."/>
            <person name="Fu T."/>
            <person name="Tang G."/>
            <person name="Zhang D."/>
            <person name="Sun W.-H."/>
            <person name="Liu D.-K."/>
            <person name="Li Y."/>
            <person name="Chen G.-Z."/>
            <person name="Liu X.-D."/>
            <person name="Liao X.-Y."/>
            <person name="Jiang Y.-T."/>
            <person name="Yu X."/>
            <person name="Hao Y."/>
            <person name="Huang J."/>
            <person name="Zhao X.-W."/>
            <person name="Ke S."/>
            <person name="Chen Y.-Y."/>
            <person name="Wu W.-L."/>
            <person name="Hsu J.-L."/>
            <person name="Lin Y.-F."/>
            <person name="Huang M.-D."/>
            <person name="Li C.-Y."/>
            <person name="Huang L."/>
            <person name="Wang Z.-W."/>
            <person name="Zhao X."/>
            <person name="Zhong W.-Y."/>
            <person name="Peng D.-H."/>
            <person name="Ahmad S."/>
            <person name="Lan S."/>
            <person name="Zhang J.-S."/>
            <person name="Tsai W.-C."/>
            <person name="Van De Peer Y."/>
            <person name="Liu Z.-J."/>
        </authorList>
    </citation>
    <scope>NUCLEOTIDE SEQUENCE</scope>
    <source>
        <strain evidence="2">CP</strain>
        <tissue evidence="2">Leaves</tissue>
    </source>
</reference>